<evidence type="ECO:0000313" key="3">
    <source>
        <dbReference type="Proteomes" id="UP000480684"/>
    </source>
</evidence>
<keyword evidence="1" id="KW-0812">Transmembrane</keyword>
<name>A0A7C9UXQ7_9PROT</name>
<dbReference type="EMBL" id="JAAIYP010000040">
    <property type="protein sequence ID" value="NFV81449.1"/>
    <property type="molecule type" value="Genomic_DNA"/>
</dbReference>
<keyword evidence="3" id="KW-1185">Reference proteome</keyword>
<reference evidence="2 3" key="1">
    <citation type="submission" date="2020-02" db="EMBL/GenBank/DDBJ databases">
        <authorList>
            <person name="Dziuba M."/>
            <person name="Kuznetsov B."/>
            <person name="Mardanov A."/>
            <person name="Ravin N."/>
            <person name="Grouzdev D."/>
        </authorList>
    </citation>
    <scope>NUCLEOTIDE SEQUENCE [LARGE SCALE GENOMIC DNA]</scope>
    <source>
        <strain evidence="2 3">SpK</strain>
    </source>
</reference>
<keyword evidence="1" id="KW-0472">Membrane</keyword>
<accession>A0A7C9UXQ7</accession>
<dbReference type="Proteomes" id="UP000480684">
    <property type="component" value="Unassembled WGS sequence"/>
</dbReference>
<proteinExistence type="predicted"/>
<protein>
    <submittedName>
        <fullName evidence="2">Uncharacterized protein</fullName>
    </submittedName>
</protein>
<sequence>MLFGRMVGWVLIGLTVILASADAVMALGPAEYAGIITADVFTLLTGGEPEFGEGLSMLSSFEAAVLDTPAWVVTGLVGTLFLVSCRKRAKRYRFRH</sequence>
<dbReference type="RefSeq" id="WP_163681518.1">
    <property type="nucleotide sequence ID" value="NZ_JAAIYP010000040.1"/>
</dbReference>
<dbReference type="AlphaFoldDB" id="A0A7C9UXQ7"/>
<gene>
    <name evidence="2" type="ORF">G4223_15155</name>
</gene>
<evidence type="ECO:0000256" key="1">
    <source>
        <dbReference type="SAM" id="Phobius"/>
    </source>
</evidence>
<organism evidence="2 3">
    <name type="scientific">Magnetospirillum aberrantis SpK</name>
    <dbReference type="NCBI Taxonomy" id="908842"/>
    <lineage>
        <taxon>Bacteria</taxon>
        <taxon>Pseudomonadati</taxon>
        <taxon>Pseudomonadota</taxon>
        <taxon>Alphaproteobacteria</taxon>
        <taxon>Rhodospirillales</taxon>
        <taxon>Rhodospirillaceae</taxon>
        <taxon>Magnetospirillum</taxon>
    </lineage>
</organism>
<feature type="transmembrane region" description="Helical" evidence="1">
    <location>
        <begin position="68"/>
        <end position="85"/>
    </location>
</feature>
<keyword evidence="1" id="KW-1133">Transmembrane helix</keyword>
<comment type="caution">
    <text evidence="2">The sequence shown here is derived from an EMBL/GenBank/DDBJ whole genome shotgun (WGS) entry which is preliminary data.</text>
</comment>
<evidence type="ECO:0000313" key="2">
    <source>
        <dbReference type="EMBL" id="NFV81449.1"/>
    </source>
</evidence>